<keyword evidence="3" id="KW-1185">Reference proteome</keyword>
<proteinExistence type="predicted"/>
<dbReference type="Proteomes" id="UP000799772">
    <property type="component" value="Unassembled WGS sequence"/>
</dbReference>
<dbReference type="PANTHER" id="PTHR35896:SF3">
    <property type="entry name" value="MAJOR FACILITATOR SUPERFAMILY TRANSPORTER"/>
    <property type="match status" value="1"/>
</dbReference>
<dbReference type="PANTHER" id="PTHR35896">
    <property type="entry name" value="IG-LIKE DOMAIN-CONTAINING PROTEIN"/>
    <property type="match status" value="1"/>
</dbReference>
<feature type="transmembrane region" description="Helical" evidence="1">
    <location>
        <begin position="56"/>
        <end position="78"/>
    </location>
</feature>
<dbReference type="InterPro" id="IPR053008">
    <property type="entry name" value="Phomopsin_biosynth_assoc"/>
</dbReference>
<sequence length="235" mass="27079">MNKFVPISLEKTGGEGTPSDVESILDDDEKEEATLLSHLTKISQNSKLNTLRDSPIKIKIVVLGLLFISVFTAGIVILRRFGKHTWIPCGTTAAEARAANCHYEPMMRAWIPHACYFPEPSEEYDPFHDREWFSDENLTVPVDMRKLEEGVENYPVYSRHFHQEHCLYAWRKLAIAVERKLPLLDSKSHDVWHSSHCSKMTVEMLKASWNGTWEDLWGEKSTRSPTLFLGCKEMR</sequence>
<evidence type="ECO:0000313" key="2">
    <source>
        <dbReference type="EMBL" id="KAF2104956.1"/>
    </source>
</evidence>
<dbReference type="AlphaFoldDB" id="A0A9P4IVB4"/>
<organism evidence="2 3">
    <name type="scientific">Rhizodiscina lignyota</name>
    <dbReference type="NCBI Taxonomy" id="1504668"/>
    <lineage>
        <taxon>Eukaryota</taxon>
        <taxon>Fungi</taxon>
        <taxon>Dikarya</taxon>
        <taxon>Ascomycota</taxon>
        <taxon>Pezizomycotina</taxon>
        <taxon>Dothideomycetes</taxon>
        <taxon>Pleosporomycetidae</taxon>
        <taxon>Aulographales</taxon>
        <taxon>Rhizodiscinaceae</taxon>
        <taxon>Rhizodiscina</taxon>
    </lineage>
</organism>
<accession>A0A9P4IVB4</accession>
<keyword evidence="1" id="KW-0472">Membrane</keyword>
<comment type="caution">
    <text evidence="2">The sequence shown here is derived from an EMBL/GenBank/DDBJ whole genome shotgun (WGS) entry which is preliminary data.</text>
</comment>
<evidence type="ECO:0000256" key="1">
    <source>
        <dbReference type="SAM" id="Phobius"/>
    </source>
</evidence>
<protein>
    <submittedName>
        <fullName evidence="2">Uncharacterized protein</fullName>
    </submittedName>
</protein>
<keyword evidence="1" id="KW-0812">Transmembrane</keyword>
<reference evidence="2" key="1">
    <citation type="journal article" date="2020" name="Stud. Mycol.">
        <title>101 Dothideomycetes genomes: a test case for predicting lifestyles and emergence of pathogens.</title>
        <authorList>
            <person name="Haridas S."/>
            <person name="Albert R."/>
            <person name="Binder M."/>
            <person name="Bloem J."/>
            <person name="Labutti K."/>
            <person name="Salamov A."/>
            <person name="Andreopoulos B."/>
            <person name="Baker S."/>
            <person name="Barry K."/>
            <person name="Bills G."/>
            <person name="Bluhm B."/>
            <person name="Cannon C."/>
            <person name="Castanera R."/>
            <person name="Culley D."/>
            <person name="Daum C."/>
            <person name="Ezra D."/>
            <person name="Gonzalez J."/>
            <person name="Henrissat B."/>
            <person name="Kuo A."/>
            <person name="Liang C."/>
            <person name="Lipzen A."/>
            <person name="Lutzoni F."/>
            <person name="Magnuson J."/>
            <person name="Mondo S."/>
            <person name="Nolan M."/>
            <person name="Ohm R."/>
            <person name="Pangilinan J."/>
            <person name="Park H.-J."/>
            <person name="Ramirez L."/>
            <person name="Alfaro M."/>
            <person name="Sun H."/>
            <person name="Tritt A."/>
            <person name="Yoshinaga Y."/>
            <person name="Zwiers L.-H."/>
            <person name="Turgeon B."/>
            <person name="Goodwin S."/>
            <person name="Spatafora J."/>
            <person name="Crous P."/>
            <person name="Grigoriev I."/>
        </authorList>
    </citation>
    <scope>NUCLEOTIDE SEQUENCE</scope>
    <source>
        <strain evidence="2">CBS 133067</strain>
    </source>
</reference>
<keyword evidence="1" id="KW-1133">Transmembrane helix</keyword>
<dbReference type="EMBL" id="ML978121">
    <property type="protein sequence ID" value="KAF2104956.1"/>
    <property type="molecule type" value="Genomic_DNA"/>
</dbReference>
<evidence type="ECO:0000313" key="3">
    <source>
        <dbReference type="Proteomes" id="UP000799772"/>
    </source>
</evidence>
<gene>
    <name evidence="2" type="ORF">NA57DRAFT_71155</name>
</gene>
<name>A0A9P4IVB4_9PEZI</name>
<dbReference type="OrthoDB" id="3501153at2759"/>